<dbReference type="Pfam" id="PF01791">
    <property type="entry name" value="DeoC"/>
    <property type="match status" value="1"/>
</dbReference>
<name>F8E350_CORRG</name>
<dbReference type="NCBIfam" id="TIGR00126">
    <property type="entry name" value="deoC"/>
    <property type="match status" value="1"/>
</dbReference>
<evidence type="ECO:0000313" key="8">
    <source>
        <dbReference type="Proteomes" id="UP000000492"/>
    </source>
</evidence>
<dbReference type="GO" id="GO:0016052">
    <property type="term" value="P:carbohydrate catabolic process"/>
    <property type="evidence" value="ECO:0007669"/>
    <property type="project" value="TreeGrafter"/>
</dbReference>
<feature type="active site" description="Proton donor/acceptor" evidence="6">
    <location>
        <position position="212"/>
    </location>
</feature>
<dbReference type="AlphaFoldDB" id="F8E350"/>
<dbReference type="InterPro" id="IPR011343">
    <property type="entry name" value="DeoC"/>
</dbReference>
<dbReference type="HAMAP" id="MF_00114">
    <property type="entry name" value="DeoC_type1"/>
    <property type="match status" value="1"/>
</dbReference>
<dbReference type="CDD" id="cd00959">
    <property type="entry name" value="DeoC"/>
    <property type="match status" value="1"/>
</dbReference>
<proteinExistence type="inferred from homology"/>
<reference evidence="7 8" key="1">
    <citation type="journal article" date="2012" name="BMC Genomics">
        <title>Complete genome sequence, lifestyle, and multi-drug resistance of the human pathogen Corynebacterium resistens DSM 45100 isolated from blood samples of a leukemia patient.</title>
        <authorList>
            <person name="Schroder J."/>
            <person name="Maus I."/>
            <person name="Meyer K."/>
            <person name="Wordemann S."/>
            <person name="Blom J."/>
            <person name="Jaenicke S."/>
            <person name="Schneider J."/>
            <person name="Trost E."/>
            <person name="Tauch A."/>
        </authorList>
    </citation>
    <scope>NUCLEOTIDE SEQUENCE [LARGE SCALE GENOMIC DNA]</scope>
    <source>
        <strain evidence="8">DSM 45100 / JCM 12819 / CCUG 50093 / GTC 2026 / SICGH 158</strain>
    </source>
</reference>
<dbReference type="GO" id="GO:0005737">
    <property type="term" value="C:cytoplasm"/>
    <property type="evidence" value="ECO:0007669"/>
    <property type="project" value="UniProtKB-SubCell"/>
</dbReference>
<dbReference type="STRING" id="662755.CRES_1969"/>
<dbReference type="eggNOG" id="COG0274">
    <property type="taxonomic scope" value="Bacteria"/>
</dbReference>
<comment type="similarity">
    <text evidence="1 6">Belongs to the DeoC/FbaB aldolase family. DeoC type 1 subfamily.</text>
</comment>
<dbReference type="InterPro" id="IPR002915">
    <property type="entry name" value="DeoC/FbaB/LacD_aldolase"/>
</dbReference>
<dbReference type="PANTHER" id="PTHR10889">
    <property type="entry name" value="DEOXYRIBOSE-PHOSPHATE ALDOLASE"/>
    <property type="match status" value="1"/>
</dbReference>
<comment type="function">
    <text evidence="6">Catalyzes a reversible aldol reaction between acetaldehyde and D-glyceraldehyde 3-phosphate to generate 2-deoxy-D-ribose 5-phosphate.</text>
</comment>
<dbReference type="GO" id="GO:0006018">
    <property type="term" value="P:2-deoxyribose 1-phosphate catabolic process"/>
    <property type="evidence" value="ECO:0007669"/>
    <property type="project" value="UniProtKB-UniRule"/>
</dbReference>
<evidence type="ECO:0000256" key="4">
    <source>
        <dbReference type="ARBA" id="ARBA00023270"/>
    </source>
</evidence>
<keyword evidence="3 6" id="KW-0456">Lyase</keyword>
<dbReference type="Proteomes" id="UP000000492">
    <property type="component" value="Chromosome"/>
</dbReference>
<evidence type="ECO:0000256" key="3">
    <source>
        <dbReference type="ARBA" id="ARBA00023239"/>
    </source>
</evidence>
<feature type="active site" description="Proton donor/acceptor" evidence="6">
    <location>
        <position position="101"/>
    </location>
</feature>
<keyword evidence="4 6" id="KW-0704">Schiff base</keyword>
<dbReference type="HOGENOM" id="CLU_053595_0_0_11"/>
<comment type="pathway">
    <text evidence="6">Carbohydrate degradation; 2-deoxy-D-ribose 1-phosphate degradation; D-glyceraldehyde 3-phosphate and acetaldehyde from 2-deoxy-alpha-D-ribose 1-phosphate: step 2/2.</text>
</comment>
<keyword evidence="2 6" id="KW-0963">Cytoplasm</keyword>
<gene>
    <name evidence="6" type="primary">deoC</name>
    <name evidence="7" type="synonym">deoC2</name>
    <name evidence="7" type="ordered locus">CRES_1969</name>
</gene>
<dbReference type="SMART" id="SM01133">
    <property type="entry name" value="DeoC"/>
    <property type="match status" value="1"/>
</dbReference>
<evidence type="ECO:0000256" key="2">
    <source>
        <dbReference type="ARBA" id="ARBA00022490"/>
    </source>
</evidence>
<dbReference type="InterPro" id="IPR028581">
    <property type="entry name" value="DeoC_typeI"/>
</dbReference>
<accession>F8E350</accession>
<dbReference type="GO" id="GO:0009264">
    <property type="term" value="P:deoxyribonucleotide catabolic process"/>
    <property type="evidence" value="ECO:0007669"/>
    <property type="project" value="UniProtKB-UniRule"/>
</dbReference>
<dbReference type="EC" id="4.1.2.4" evidence="6"/>
<evidence type="ECO:0000256" key="6">
    <source>
        <dbReference type="HAMAP-Rule" id="MF_00114"/>
    </source>
</evidence>
<dbReference type="UniPathway" id="UPA00002">
    <property type="reaction ID" value="UER00468"/>
</dbReference>
<organism evidence="7 8">
    <name type="scientific">Corynebacterium resistens (strain DSM 45100 / JCM 12819 / GTC 2026 / SICGH 158)</name>
    <dbReference type="NCBI Taxonomy" id="662755"/>
    <lineage>
        <taxon>Bacteria</taxon>
        <taxon>Bacillati</taxon>
        <taxon>Actinomycetota</taxon>
        <taxon>Actinomycetes</taxon>
        <taxon>Mycobacteriales</taxon>
        <taxon>Corynebacteriaceae</taxon>
        <taxon>Corynebacterium</taxon>
    </lineage>
</organism>
<dbReference type="PIRSF" id="PIRSF001357">
    <property type="entry name" value="DeoC"/>
    <property type="match status" value="1"/>
</dbReference>
<protein>
    <recommendedName>
        <fullName evidence="6">Deoxyribose-phosphate aldolase</fullName>
        <shortName evidence="6">DERA</shortName>
        <ecNumber evidence="6">4.1.2.4</ecNumber>
    </recommendedName>
    <alternativeName>
        <fullName evidence="6">2-deoxy-D-ribose 5-phosphate aldolase</fullName>
    </alternativeName>
    <alternativeName>
        <fullName evidence="6">Phosphodeoxyriboaldolase</fullName>
        <shortName evidence="6">Deoxyriboaldolase</shortName>
    </alternativeName>
</protein>
<keyword evidence="8" id="KW-1185">Reference proteome</keyword>
<dbReference type="KEGG" id="crd:CRES_1969"/>
<evidence type="ECO:0000256" key="1">
    <source>
        <dbReference type="ARBA" id="ARBA00010936"/>
    </source>
</evidence>
<dbReference type="GO" id="GO:0004139">
    <property type="term" value="F:deoxyribose-phosphate aldolase activity"/>
    <property type="evidence" value="ECO:0007669"/>
    <property type="project" value="UniProtKB-UniRule"/>
</dbReference>
<feature type="active site" description="Schiff-base intermediate with acetaldehyde" evidence="6">
    <location>
        <position position="164"/>
    </location>
</feature>
<comment type="subcellular location">
    <subcellularLocation>
        <location evidence="6">Cytoplasm</location>
    </subcellularLocation>
</comment>
<comment type="catalytic activity">
    <reaction evidence="5 6">
        <text>2-deoxy-D-ribose 5-phosphate = D-glyceraldehyde 3-phosphate + acetaldehyde</text>
        <dbReference type="Rhea" id="RHEA:12821"/>
        <dbReference type="ChEBI" id="CHEBI:15343"/>
        <dbReference type="ChEBI" id="CHEBI:59776"/>
        <dbReference type="ChEBI" id="CHEBI:62877"/>
        <dbReference type="EC" id="4.1.2.4"/>
    </reaction>
</comment>
<evidence type="ECO:0000313" key="7">
    <source>
        <dbReference type="EMBL" id="AEI10322.1"/>
    </source>
</evidence>
<evidence type="ECO:0000256" key="5">
    <source>
        <dbReference type="ARBA" id="ARBA00048791"/>
    </source>
</evidence>
<dbReference type="EMBL" id="CP002857">
    <property type="protein sequence ID" value="AEI10322.1"/>
    <property type="molecule type" value="Genomic_DNA"/>
</dbReference>
<sequence>MIDQSQLIPEFVAGLMDYTLLKPEATRQDVASLISDAQRLNCKAICVSPSMLPIAGRGDSDVGIDSLRVATVAGFPSGKHASLIKAAEARLAVQCGADEVDVVIDVAAAIAEDSNAVLSELMTVREAIPHPVVLKVILESAVLTEQQLRTAVRAAVQAGADYVKTSTGFHPAGGATVEAVRIMADELQSLKCHAPLGMPDAVMQAKGLVGLKASGGIRDWDAAVAMISAGATRLGVSGAQAILDSAPRQ</sequence>
<dbReference type="Gene3D" id="3.20.20.70">
    <property type="entry name" value="Aldolase class I"/>
    <property type="match status" value="1"/>
</dbReference>
<dbReference type="SUPFAM" id="SSF51569">
    <property type="entry name" value="Aldolase"/>
    <property type="match status" value="1"/>
</dbReference>
<dbReference type="InterPro" id="IPR013785">
    <property type="entry name" value="Aldolase_TIM"/>
</dbReference>
<dbReference type="PANTHER" id="PTHR10889:SF1">
    <property type="entry name" value="DEOXYRIBOSE-PHOSPHATE ALDOLASE"/>
    <property type="match status" value="1"/>
</dbReference>